<protein>
    <submittedName>
        <fullName evidence="4">Uncharacterized protein LOC125779750</fullName>
    </submittedName>
</protein>
<accession>A0ABM3K676</accession>
<keyword evidence="3" id="KW-1185">Reference proteome</keyword>
<dbReference type="InterPro" id="IPR036397">
    <property type="entry name" value="RNaseH_sf"/>
</dbReference>
<dbReference type="InterPro" id="IPR041588">
    <property type="entry name" value="Integrase_H2C2"/>
</dbReference>
<dbReference type="RefSeq" id="XP_049316979.1">
    <property type="nucleotide sequence ID" value="XM_049461022.1"/>
</dbReference>
<evidence type="ECO:0000313" key="3">
    <source>
        <dbReference type="Proteomes" id="UP001652620"/>
    </source>
</evidence>
<reference evidence="4" key="1">
    <citation type="submission" date="2025-08" db="UniProtKB">
        <authorList>
            <consortium name="RefSeq"/>
        </authorList>
    </citation>
    <scope>IDENTIFICATION</scope>
    <source>
        <tissue evidence="4">Adult</tissue>
    </source>
</reference>
<feature type="region of interest" description="Disordered" evidence="1">
    <location>
        <begin position="661"/>
        <end position="693"/>
    </location>
</feature>
<feature type="compositionally biased region" description="Low complexity" evidence="1">
    <location>
        <begin position="216"/>
        <end position="234"/>
    </location>
</feature>
<evidence type="ECO:0000259" key="2">
    <source>
        <dbReference type="Pfam" id="PF17921"/>
    </source>
</evidence>
<feature type="compositionally biased region" description="Polar residues" evidence="1">
    <location>
        <begin position="192"/>
        <end position="213"/>
    </location>
</feature>
<dbReference type="Pfam" id="PF05380">
    <property type="entry name" value="Peptidase_A17"/>
    <property type="match status" value="1"/>
</dbReference>
<name>A0ABM3K676_BACDO</name>
<feature type="domain" description="Integrase zinc-binding" evidence="2">
    <location>
        <begin position="1633"/>
        <end position="1688"/>
    </location>
</feature>
<feature type="region of interest" description="Disordered" evidence="1">
    <location>
        <begin position="182"/>
        <end position="234"/>
    </location>
</feature>
<dbReference type="CDD" id="cd01644">
    <property type="entry name" value="RT_pepA17"/>
    <property type="match status" value="1"/>
</dbReference>
<evidence type="ECO:0000313" key="4">
    <source>
        <dbReference type="RefSeq" id="XP_049316979.1"/>
    </source>
</evidence>
<evidence type="ECO:0000256" key="1">
    <source>
        <dbReference type="SAM" id="MobiDB-lite"/>
    </source>
</evidence>
<dbReference type="PANTHER" id="PTHR47331">
    <property type="entry name" value="PHD-TYPE DOMAIN-CONTAINING PROTEIN"/>
    <property type="match status" value="1"/>
</dbReference>
<gene>
    <name evidence="4" type="primary">LOC125779750</name>
</gene>
<dbReference type="GeneID" id="125779750"/>
<dbReference type="Gene3D" id="1.10.340.70">
    <property type="match status" value="1"/>
</dbReference>
<dbReference type="PANTHER" id="PTHR47331:SF5">
    <property type="entry name" value="RIBONUCLEASE H"/>
    <property type="match status" value="1"/>
</dbReference>
<dbReference type="InterPro" id="IPR005312">
    <property type="entry name" value="DUF1759"/>
</dbReference>
<dbReference type="Pfam" id="PF17921">
    <property type="entry name" value="Integrase_H2C2"/>
    <property type="match status" value="1"/>
</dbReference>
<dbReference type="Gene3D" id="3.30.420.10">
    <property type="entry name" value="Ribonuclease H-like superfamily/Ribonuclease H"/>
    <property type="match status" value="1"/>
</dbReference>
<dbReference type="Pfam" id="PF03564">
    <property type="entry name" value="DUF1759"/>
    <property type="match status" value="1"/>
</dbReference>
<dbReference type="InterPro" id="IPR043502">
    <property type="entry name" value="DNA/RNA_pol_sf"/>
</dbReference>
<dbReference type="SUPFAM" id="SSF56672">
    <property type="entry name" value="DNA/RNA polymerases"/>
    <property type="match status" value="1"/>
</dbReference>
<sequence length="1786" mass="200464">MGLIVDMSKTGGSGTSNDGNTARRFFNNAGLASQITGVDEELILRCAALLQAMSSGYKINVEKFKQFAIETAKGLVEKYPWFYLPPSVHKILVHGFEVIESAIISIGELSEEAAEAKNKDIKRISYLHEQKYAVYIAGQYLYSNYFCRYPPYKWNHCALLRQLLHPLLLTLRGNELKLHRLQKGSERRQTADAFTTDSMGKSPRRQTSVNLPNMDSGASTSSASKPSQGSSASATVNIASDLPAVPTATGATTRSSSAAAIARQENVIAALQKRIAMLEISLSASQPQSRGEALNEGTSNNNVAAEVSSRIATQLPESQQPANANCTVPLSQPTDIRYTPPLFAASTAAANHMFSSTIFTPSIHSNSTTMPTFVNTSATSTQSSSLPRKLQELPDFCGKPEDWPIFYTAYIESTAIYGYSNYENNQRLLKCLKGYAREAVKSLLIHPDNVGNIIDLLKFRFGRPEQLIRSQLRQVKEIAPISENAMMKIIPFATKVCNICVFLQSAHGGELHLSNPTLLDELVSKLPLSKRVEWASFAALMQPHATVKHFSDWLSKLANIICTVCEDPYKDSKCRMVLHTVEPQRSVRCPICQEQHKVAECARFVEYSVPRRWAEVKRRRLCFACLNLGHCASNCHRRRLCSIDGCRRVHHKLLHEVAENVSNSSGQSTPTFSATNIQGNRKPTSPSRSLNSQQTSLEARSAVLSCSSTESKLLFRILPVTVYGNNRRVDTYALLDEGSSITMIDSALVRDLGMHGIEQSLNVQWFGGRAAQESTFVVDLFISGAGMQKQHKLRNVYAVSNLQLPVQSLSRDDLGHQYRHVSQLPVQPYAQVRPKLLIGLDHCHLGLPSTTVRVKEHGPFIANTELGWVVFGPTSSTQPSPVACLCVNSQADQRLHNMVSNFFEIESFGVRAAPPIESEEDIRARDVLKSTTCRADGRFKTGLIWKSDKVNLPDSYNMALKRLISVERRMSRDAEFAAEYKNIMDSYVTKKYARKLPPAEAAVCTPTTWYLPHFAVANPNKPGKLRMVFDAAAEVSGISLNSQLLKGPQEYRPLPSILFRFREGAVAVCGDIKEMFHQVLIREDDRCAQWFLWRDGDATQPPDVYEMCVMTFGAACSPCAANYVKKVNALEHQDEHGTTARAVKAILDHHYVDDFVDSFSSEVEAISVSEQVRAIHMDAGFELRNFTSNSSKVLAAIGGTDVTRSIGKKEGFVGEKVLGLFWQPSSDCFGFKLKFHYVAEAVINGERRPTKRELLSIVMSIFDPLGFLSNFVIGAKLLMRELWKHDVYWNDPLPNDVNAAWTKWRKQLPEIVKYAIPRYYFRNGAPQVLQLHIFVDASEDAFAAVAYIRSQSLSGEFDVAFVCAKTKCAPMKTLTVPRLELQAAVLGTRLMQCIRDEHSLNIKDCILWSDSKTVIKWIQSEHRRYKPFVQHRIAEILASTNISNWRWIPTKHNVADEATRANDCINFNPTARWSRGPPFLRQNEQAWPSEDITVSGNDEPDEELRPKFALVIVSCNFIDFNRFSSFQRLVRTVAWVLRFVDNCRRRTQPNQCYGLTAQEVDNAKRLLCRIVQREAYAAEFQSIENGHDIAHDSTLLQLSPYIDEEGVLRVQGRIDAASWLSISTRRPIILPPDHAFTKLLVLHHHSAMCHQNMEATIGEIRRNYWVPRLRSVLRNVIASCNVCRLNKATPSAPWMGPLPSDRLTPYVRPFSYTGLDYFGPVTVTVRRSTEKRWVALFTCLTHASTSVLSRSARNKFISSLIADIPKRNAAEEERRQEHWPMMQDID</sequence>
<dbReference type="Proteomes" id="UP001652620">
    <property type="component" value="Chromosome 6"/>
</dbReference>
<dbReference type="InterPro" id="IPR008042">
    <property type="entry name" value="Retrotrans_Pao"/>
</dbReference>
<organism evidence="3 4">
    <name type="scientific">Bactrocera dorsalis</name>
    <name type="common">Oriental fruit fly</name>
    <name type="synonym">Dacus dorsalis</name>
    <dbReference type="NCBI Taxonomy" id="27457"/>
    <lineage>
        <taxon>Eukaryota</taxon>
        <taxon>Metazoa</taxon>
        <taxon>Ecdysozoa</taxon>
        <taxon>Arthropoda</taxon>
        <taxon>Hexapoda</taxon>
        <taxon>Insecta</taxon>
        <taxon>Pterygota</taxon>
        <taxon>Neoptera</taxon>
        <taxon>Endopterygota</taxon>
        <taxon>Diptera</taxon>
        <taxon>Brachycera</taxon>
        <taxon>Muscomorpha</taxon>
        <taxon>Tephritoidea</taxon>
        <taxon>Tephritidae</taxon>
        <taxon>Bactrocera</taxon>
        <taxon>Bactrocera</taxon>
    </lineage>
</organism>
<proteinExistence type="predicted"/>